<dbReference type="EMBL" id="QURR01000025">
    <property type="protein sequence ID" value="RGE42051.1"/>
    <property type="molecule type" value="Genomic_DNA"/>
</dbReference>
<keyword evidence="2" id="KW-1185">Reference proteome</keyword>
<reference evidence="1 2" key="1">
    <citation type="submission" date="2018-08" db="EMBL/GenBank/DDBJ databases">
        <title>Comamonas testosteroni strain SWCO2.</title>
        <authorList>
            <person name="Jiang N."/>
            <person name="Zhang X.Z."/>
        </authorList>
    </citation>
    <scope>NUCLEOTIDE SEQUENCE [LARGE SCALE GENOMIC DNA]</scope>
    <source>
        <strain evidence="1 2">SWCO2</strain>
    </source>
</reference>
<evidence type="ECO:0000313" key="2">
    <source>
        <dbReference type="Proteomes" id="UP000261948"/>
    </source>
</evidence>
<dbReference type="AlphaFoldDB" id="A0A373FD37"/>
<comment type="caution">
    <text evidence="1">The sequence shown here is derived from an EMBL/GenBank/DDBJ whole genome shotgun (WGS) entry which is preliminary data.</text>
</comment>
<accession>A0A373FD37</accession>
<gene>
    <name evidence="1" type="ORF">DZC30_17280</name>
</gene>
<dbReference type="Proteomes" id="UP000261948">
    <property type="component" value="Unassembled WGS sequence"/>
</dbReference>
<protein>
    <submittedName>
        <fullName evidence="1">Uncharacterized protein</fullName>
    </submittedName>
</protein>
<sequence length="66" mass="8054">MSKKSLISVIDPLALDIKNEQMISIDHFVFLIHLRCKRGIYDIRNQKIPSTRDDWRIGWVWRRRQF</sequence>
<proteinExistence type="predicted"/>
<name>A0A373FD37_COMTE</name>
<organism evidence="1 2">
    <name type="scientific">Comamonas testosteroni</name>
    <name type="common">Pseudomonas testosteroni</name>
    <dbReference type="NCBI Taxonomy" id="285"/>
    <lineage>
        <taxon>Bacteria</taxon>
        <taxon>Pseudomonadati</taxon>
        <taxon>Pseudomonadota</taxon>
        <taxon>Betaproteobacteria</taxon>
        <taxon>Burkholderiales</taxon>
        <taxon>Comamonadaceae</taxon>
        <taxon>Comamonas</taxon>
    </lineage>
</organism>
<evidence type="ECO:0000313" key="1">
    <source>
        <dbReference type="EMBL" id="RGE42051.1"/>
    </source>
</evidence>